<feature type="transmembrane region" description="Helical" evidence="1">
    <location>
        <begin position="168"/>
        <end position="201"/>
    </location>
</feature>
<accession>A0A1M4VBT2</accession>
<evidence type="ECO:0000313" key="2">
    <source>
        <dbReference type="EMBL" id="SHE66382.1"/>
    </source>
</evidence>
<dbReference type="Proteomes" id="UP000184236">
    <property type="component" value="Unassembled WGS sequence"/>
</dbReference>
<dbReference type="OrthoDB" id="1274380at2"/>
<feature type="transmembrane region" description="Helical" evidence="1">
    <location>
        <begin position="120"/>
        <end position="147"/>
    </location>
</feature>
<feature type="transmembrane region" description="Helical" evidence="1">
    <location>
        <begin position="83"/>
        <end position="108"/>
    </location>
</feature>
<evidence type="ECO:0000313" key="3">
    <source>
        <dbReference type="Proteomes" id="UP000184236"/>
    </source>
</evidence>
<dbReference type="AlphaFoldDB" id="A0A1M4VBT2"/>
<sequence length="229" mass="25694">MIRLNAKPVNFKLGEYISNGYEFYKANFGSLLGAFLLAMIMSIIPFCGLLAIGNFYKYCRDLRAGRNVSAGDIFNFDDFTPYFLIQLVLLGGMMVIYIPMLFMIPMMADRDPSAGPPALFVIYMIFVYIAILIVCLKGFYMPALISLGRIIDIKEAWKISSVMTKGNLLSIFLYSLAVGFLSQLGVIACVIGVIFTIPFAYASHYFAYEDALKQVTYDEIQEIGIKNEL</sequence>
<gene>
    <name evidence="2" type="ORF">SAMN05444408_10330</name>
</gene>
<feature type="transmembrane region" description="Helical" evidence="1">
    <location>
        <begin position="31"/>
        <end position="56"/>
    </location>
</feature>
<evidence type="ECO:0000256" key="1">
    <source>
        <dbReference type="SAM" id="Phobius"/>
    </source>
</evidence>
<reference evidence="3" key="1">
    <citation type="submission" date="2016-11" db="EMBL/GenBank/DDBJ databases">
        <authorList>
            <person name="Varghese N."/>
            <person name="Submissions S."/>
        </authorList>
    </citation>
    <scope>NUCLEOTIDE SEQUENCE [LARGE SCALE GENOMIC DNA]</scope>
    <source>
        <strain evidence="3">DSM 26898</strain>
    </source>
</reference>
<dbReference type="RefSeq" id="WP_072883739.1">
    <property type="nucleotide sequence ID" value="NZ_FQVO01000003.1"/>
</dbReference>
<keyword evidence="1" id="KW-0812">Transmembrane</keyword>
<dbReference type="EMBL" id="FQVO01000003">
    <property type="protein sequence ID" value="SHE66382.1"/>
    <property type="molecule type" value="Genomic_DNA"/>
</dbReference>
<evidence type="ECO:0008006" key="4">
    <source>
        <dbReference type="Google" id="ProtNLM"/>
    </source>
</evidence>
<protein>
    <recommendedName>
        <fullName evidence="4">Membrane domain of glycerophosphoryl diester phosphodiesterase</fullName>
    </recommendedName>
</protein>
<proteinExistence type="predicted"/>
<name>A0A1M4VBT2_9FLAO</name>
<keyword evidence="1" id="KW-1133">Transmembrane helix</keyword>
<keyword evidence="1" id="KW-0472">Membrane</keyword>
<keyword evidence="3" id="KW-1185">Reference proteome</keyword>
<organism evidence="2 3">
    <name type="scientific">Chryseobacterium takakiae</name>
    <dbReference type="NCBI Taxonomy" id="1302685"/>
    <lineage>
        <taxon>Bacteria</taxon>
        <taxon>Pseudomonadati</taxon>
        <taxon>Bacteroidota</taxon>
        <taxon>Flavobacteriia</taxon>
        <taxon>Flavobacteriales</taxon>
        <taxon>Weeksellaceae</taxon>
        <taxon>Chryseobacterium group</taxon>
        <taxon>Chryseobacterium</taxon>
    </lineage>
</organism>
<dbReference type="STRING" id="1302685.SAMN05444408_10330"/>